<organism evidence="5 7">
    <name type="scientific">Heyndrickxia ginsengihumi</name>
    <dbReference type="NCBI Taxonomy" id="363870"/>
    <lineage>
        <taxon>Bacteria</taxon>
        <taxon>Bacillati</taxon>
        <taxon>Bacillota</taxon>
        <taxon>Bacilli</taxon>
        <taxon>Bacillales</taxon>
        <taxon>Bacillaceae</taxon>
        <taxon>Heyndrickxia</taxon>
    </lineage>
</organism>
<proteinExistence type="predicted"/>
<dbReference type="RefSeq" id="WP_025727547.1">
    <property type="nucleotide sequence ID" value="NZ_JAAIWK010000002.1"/>
</dbReference>
<evidence type="ECO:0000256" key="1">
    <source>
        <dbReference type="ARBA" id="ARBA00023015"/>
    </source>
</evidence>
<dbReference type="InterPro" id="IPR014036">
    <property type="entry name" value="DeoR-like_C"/>
</dbReference>
<dbReference type="SUPFAM" id="SSF46785">
    <property type="entry name" value="Winged helix' DNA-binding domain"/>
    <property type="match status" value="1"/>
</dbReference>
<comment type="caution">
    <text evidence="5">The sequence shown here is derived from an EMBL/GenBank/DDBJ whole genome shotgun (WGS) entry which is preliminary data.</text>
</comment>
<dbReference type="PRINTS" id="PR00037">
    <property type="entry name" value="HTHLACR"/>
</dbReference>
<dbReference type="EMBL" id="JAAIWK010000002">
    <property type="protein sequence ID" value="NEY18874.1"/>
    <property type="molecule type" value="Genomic_DNA"/>
</dbReference>
<dbReference type="InterPro" id="IPR011991">
    <property type="entry name" value="ArsR-like_HTH"/>
</dbReference>
<dbReference type="Pfam" id="PF00455">
    <property type="entry name" value="DeoRC"/>
    <property type="match status" value="1"/>
</dbReference>
<dbReference type="Proteomes" id="UP000030588">
    <property type="component" value="Unassembled WGS sequence"/>
</dbReference>
<keyword evidence="8" id="KW-1185">Reference proteome</keyword>
<dbReference type="Proteomes" id="UP000476934">
    <property type="component" value="Unassembled WGS sequence"/>
</dbReference>
<dbReference type="GO" id="GO:0003700">
    <property type="term" value="F:DNA-binding transcription factor activity"/>
    <property type="evidence" value="ECO:0007669"/>
    <property type="project" value="InterPro"/>
</dbReference>
<sequence length="252" mass="28283">MLAFERREKILNILYKEKKVHVGNLATEFNVTEETIRRDLEKLEKDGIVTRTYGGAVLNLHTNEDLPYQTRNTANIDEKRYIASKIDSLVLDGNTLMADASSTVFEALKELSSTKEGLTVLTNSVTALSEFTQTKMNIISTGGLLRKRSGSLVGSIAENTVQNYNVDAAIISCKGISLTHGITESNENESELKKQMIQQASKVILLVDHTKFNKIAFIKFIDMSKVDFLVTDKKPSEEWLAYLEQNNIEVIF</sequence>
<dbReference type="InterPro" id="IPR001034">
    <property type="entry name" value="DeoR_HTH"/>
</dbReference>
<dbReference type="SMART" id="SM01134">
    <property type="entry name" value="DeoRC"/>
    <property type="match status" value="1"/>
</dbReference>
<dbReference type="SUPFAM" id="SSF100950">
    <property type="entry name" value="NagB/RpiA/CoA transferase-like"/>
    <property type="match status" value="1"/>
</dbReference>
<evidence type="ECO:0000313" key="7">
    <source>
        <dbReference type="Proteomes" id="UP000030588"/>
    </source>
</evidence>
<reference evidence="6" key="2">
    <citation type="submission" date="2020-02" db="EMBL/GenBank/DDBJ databases">
        <authorList>
            <person name="Feng H."/>
        </authorList>
    </citation>
    <scope>NUCLEOTIDE SEQUENCE [LARGE SCALE GENOMIC DNA]</scope>
    <source>
        <strain evidence="6">Gsoil 114</strain>
    </source>
</reference>
<evidence type="ECO:0000313" key="5">
    <source>
        <dbReference type="EMBL" id="KHD85889.1"/>
    </source>
</evidence>
<dbReference type="Pfam" id="PF08220">
    <property type="entry name" value="HTH_DeoR"/>
    <property type="match status" value="1"/>
</dbReference>
<reference evidence="6 8" key="3">
    <citation type="submission" date="2020-03" db="EMBL/GenBank/DDBJ databases">
        <title>Bacillus aquiflavi sp. nov., isolated from yellow water of strong flavor Chinese baijiu in Yibin region of China.</title>
        <authorList>
            <person name="Xie J."/>
        </authorList>
    </citation>
    <scope>NUCLEOTIDE SEQUENCE [LARGE SCALE GENOMIC DNA]</scope>
    <source>
        <strain evidence="6 8">Gsoil 114</strain>
    </source>
</reference>
<evidence type="ECO:0000313" key="6">
    <source>
        <dbReference type="EMBL" id="NEY18874.1"/>
    </source>
</evidence>
<dbReference type="OrthoDB" id="9798651at2"/>
<dbReference type="InterPro" id="IPR018356">
    <property type="entry name" value="Tscrpt_reg_HTH_DeoR_CS"/>
</dbReference>
<dbReference type="InterPro" id="IPR050313">
    <property type="entry name" value="Carb_Metab_HTH_regulators"/>
</dbReference>
<dbReference type="CDD" id="cd00090">
    <property type="entry name" value="HTH_ARSR"/>
    <property type="match status" value="1"/>
</dbReference>
<feature type="domain" description="HTH deoR-type" evidence="4">
    <location>
        <begin position="3"/>
        <end position="58"/>
    </location>
</feature>
<dbReference type="EMBL" id="JRUN01000014">
    <property type="protein sequence ID" value="KHD85889.1"/>
    <property type="molecule type" value="Genomic_DNA"/>
</dbReference>
<dbReference type="PROSITE" id="PS00894">
    <property type="entry name" value="HTH_DEOR_1"/>
    <property type="match status" value="1"/>
</dbReference>
<dbReference type="Gene3D" id="3.40.50.1360">
    <property type="match status" value="1"/>
</dbReference>
<gene>
    <name evidence="6" type="ORF">G4D61_02680</name>
    <name evidence="5" type="ORF">NG54_06460</name>
</gene>
<dbReference type="AlphaFoldDB" id="A0A0A6VGY6"/>
<dbReference type="PROSITE" id="PS51000">
    <property type="entry name" value="HTH_DEOR_2"/>
    <property type="match status" value="1"/>
</dbReference>
<dbReference type="SMART" id="SM00420">
    <property type="entry name" value="HTH_DEOR"/>
    <property type="match status" value="1"/>
</dbReference>
<dbReference type="Gene3D" id="1.10.10.10">
    <property type="entry name" value="Winged helix-like DNA-binding domain superfamily/Winged helix DNA-binding domain"/>
    <property type="match status" value="1"/>
</dbReference>
<dbReference type="InterPro" id="IPR036390">
    <property type="entry name" value="WH_DNA-bd_sf"/>
</dbReference>
<dbReference type="PANTHER" id="PTHR30363:SF44">
    <property type="entry name" value="AGA OPERON TRANSCRIPTIONAL REPRESSOR-RELATED"/>
    <property type="match status" value="1"/>
</dbReference>
<reference evidence="5 7" key="1">
    <citation type="submission" date="2014-10" db="EMBL/GenBank/DDBJ databases">
        <title>Draft genome of phytase producing Bacillus ginsengihumi strain M2.11.</title>
        <authorList>
            <person name="Toymentseva A."/>
            <person name="Boulygina E.A."/>
            <person name="Kazakov S.V."/>
            <person name="Kayumov I."/>
            <person name="Suleimanova A.D."/>
            <person name="Mardanova A.M."/>
            <person name="Maria S.N."/>
            <person name="Sergey M.Y."/>
            <person name="Sharipova M.R."/>
        </authorList>
    </citation>
    <scope>NUCLEOTIDE SEQUENCE [LARGE SCALE GENOMIC DNA]</scope>
    <source>
        <strain evidence="5 7">M2.11</strain>
    </source>
</reference>
<dbReference type="PANTHER" id="PTHR30363">
    <property type="entry name" value="HTH-TYPE TRANSCRIPTIONAL REGULATOR SRLR-RELATED"/>
    <property type="match status" value="1"/>
</dbReference>
<evidence type="ECO:0000256" key="2">
    <source>
        <dbReference type="ARBA" id="ARBA00023125"/>
    </source>
</evidence>
<evidence type="ECO:0000313" key="8">
    <source>
        <dbReference type="Proteomes" id="UP000476934"/>
    </source>
</evidence>
<keyword evidence="2" id="KW-0238">DNA-binding</keyword>
<dbReference type="STRING" id="363870.NG54_06460"/>
<evidence type="ECO:0000256" key="3">
    <source>
        <dbReference type="ARBA" id="ARBA00023163"/>
    </source>
</evidence>
<dbReference type="InterPro" id="IPR036388">
    <property type="entry name" value="WH-like_DNA-bd_sf"/>
</dbReference>
<accession>A0A0A6VGY6</accession>
<evidence type="ECO:0000259" key="4">
    <source>
        <dbReference type="PROSITE" id="PS51000"/>
    </source>
</evidence>
<keyword evidence="3" id="KW-0804">Transcription</keyword>
<dbReference type="InterPro" id="IPR037171">
    <property type="entry name" value="NagB/RpiA_transferase-like"/>
</dbReference>
<keyword evidence="1" id="KW-0805">Transcription regulation</keyword>
<protein>
    <submittedName>
        <fullName evidence="5">DeoR faimly transcriptional regulator</fullName>
    </submittedName>
    <submittedName>
        <fullName evidence="6">DeoR/GlpR transcriptional regulator</fullName>
    </submittedName>
</protein>
<name>A0A0A6VGY6_9BACI</name>
<dbReference type="GO" id="GO:0003677">
    <property type="term" value="F:DNA binding"/>
    <property type="evidence" value="ECO:0007669"/>
    <property type="project" value="UniProtKB-KW"/>
</dbReference>